<feature type="transmembrane region" description="Helical" evidence="10">
    <location>
        <begin position="143"/>
        <end position="165"/>
    </location>
</feature>
<evidence type="ECO:0000256" key="3">
    <source>
        <dbReference type="ARBA" id="ARBA00022606"/>
    </source>
</evidence>
<feature type="transmembrane region" description="Helical" evidence="10">
    <location>
        <begin position="274"/>
        <end position="295"/>
    </location>
</feature>
<keyword evidence="2" id="KW-1003">Cell membrane</keyword>
<feature type="transmembrane region" description="Helical" evidence="10">
    <location>
        <begin position="54"/>
        <end position="72"/>
    </location>
</feature>
<evidence type="ECO:0000256" key="7">
    <source>
        <dbReference type="ARBA" id="ARBA00023136"/>
    </source>
</evidence>
<evidence type="ECO:0000256" key="5">
    <source>
        <dbReference type="ARBA" id="ARBA00022725"/>
    </source>
</evidence>
<dbReference type="GO" id="GO:0004984">
    <property type="term" value="F:olfactory receptor activity"/>
    <property type="evidence" value="ECO:0007669"/>
    <property type="project" value="InterPro"/>
</dbReference>
<dbReference type="VEuPathDB" id="VectorBase:AFUN2_008699"/>
<feature type="transmembrane region" description="Helical" evidence="10">
    <location>
        <begin position="247"/>
        <end position="268"/>
    </location>
</feature>
<evidence type="ECO:0000256" key="6">
    <source>
        <dbReference type="ARBA" id="ARBA00022989"/>
    </source>
</evidence>
<keyword evidence="8" id="KW-0675">Receptor</keyword>
<comment type="subcellular location">
    <subcellularLocation>
        <location evidence="1">Cell membrane</location>
        <topology evidence="1">Multi-pass membrane protein</topology>
    </subcellularLocation>
</comment>
<dbReference type="VEuPathDB" id="VectorBase:AFUN002108"/>
<dbReference type="PANTHER" id="PTHR21137:SF35">
    <property type="entry name" value="ODORANT RECEPTOR 19A-RELATED"/>
    <property type="match status" value="1"/>
</dbReference>
<name>A0A182R7F9_ANOFN</name>
<dbReference type="GO" id="GO:0005886">
    <property type="term" value="C:plasma membrane"/>
    <property type="evidence" value="ECO:0007669"/>
    <property type="project" value="UniProtKB-SubCell"/>
</dbReference>
<dbReference type="EnsemblMetazoa" id="AFUN002108-RA">
    <property type="protein sequence ID" value="AFUN002108-PA"/>
    <property type="gene ID" value="AFUN002108"/>
</dbReference>
<dbReference type="PANTHER" id="PTHR21137">
    <property type="entry name" value="ODORANT RECEPTOR"/>
    <property type="match status" value="1"/>
</dbReference>
<dbReference type="GO" id="GO:0007165">
    <property type="term" value="P:signal transduction"/>
    <property type="evidence" value="ECO:0007669"/>
    <property type="project" value="UniProtKB-KW"/>
</dbReference>
<feature type="transmembrane region" description="Helical" evidence="10">
    <location>
        <begin position="84"/>
        <end position="105"/>
    </location>
</feature>
<keyword evidence="5" id="KW-0552">Olfaction</keyword>
<dbReference type="AlphaFoldDB" id="A0A182R7F9"/>
<evidence type="ECO:0000313" key="11">
    <source>
        <dbReference type="EnsemblMetazoa" id="AFUN002108-PA"/>
    </source>
</evidence>
<keyword evidence="3" id="KW-0716">Sensory transduction</keyword>
<proteinExistence type="predicted"/>
<keyword evidence="6 10" id="KW-1133">Transmembrane helix</keyword>
<dbReference type="InterPro" id="IPR004117">
    <property type="entry name" value="7tm6_olfct_rcpt"/>
</dbReference>
<reference evidence="11" key="1">
    <citation type="submission" date="2020-05" db="UniProtKB">
        <authorList>
            <consortium name="EnsemblMetazoa"/>
        </authorList>
    </citation>
    <scope>IDENTIFICATION</scope>
    <source>
        <strain evidence="11">FUMOZ</strain>
    </source>
</reference>
<dbReference type="GO" id="GO:0005549">
    <property type="term" value="F:odorant binding"/>
    <property type="evidence" value="ECO:0007669"/>
    <property type="project" value="InterPro"/>
</dbReference>
<feature type="transmembrane region" description="Helical" evidence="10">
    <location>
        <begin position="204"/>
        <end position="226"/>
    </location>
</feature>
<sequence>MFIVERLRTAVRRQLERVSLDPRRQHTAIVEGINWVGGLLGLDVFTPNFSAGNLHLRLVLLNTFAFFWINLYNLSTTYGDLVEFMYCLETLLYVGIACIKIYVFVKHKTLIVNLQKFIEQFFESFHGDPEQDALLVRSLQNTYLLVALFGFCSCSAAMLMFVYSLMWSIAVEYTLPLGFFIPTVGMDHLEGFALNYAFQLFESTLMVIGIISSECAFFMMLQNACLQVDMLLLDYSKIMCRLFEVHFFIVFGCIFCQLVSIIVVIVAVPDWYPGYFLFAMLTVQLFFSCALGQVFDIKCEELTVAIYNVPWYNMEVCDQKAMRLLLLASQHPGRLSYGFGTVNMRAFFEIYRKTYSIGMMMISVNEEN</sequence>
<keyword evidence="9" id="KW-0807">Transducer</keyword>
<organism evidence="11">
    <name type="scientific">Anopheles funestus</name>
    <name type="common">African malaria mosquito</name>
    <dbReference type="NCBI Taxonomy" id="62324"/>
    <lineage>
        <taxon>Eukaryota</taxon>
        <taxon>Metazoa</taxon>
        <taxon>Ecdysozoa</taxon>
        <taxon>Arthropoda</taxon>
        <taxon>Hexapoda</taxon>
        <taxon>Insecta</taxon>
        <taxon>Pterygota</taxon>
        <taxon>Neoptera</taxon>
        <taxon>Endopterygota</taxon>
        <taxon>Diptera</taxon>
        <taxon>Nematocera</taxon>
        <taxon>Culicoidea</taxon>
        <taxon>Culicidae</taxon>
        <taxon>Anophelinae</taxon>
        <taxon>Anopheles</taxon>
    </lineage>
</organism>
<dbReference type="STRING" id="62324.A0A182R7F9"/>
<keyword evidence="7 10" id="KW-0472">Membrane</keyword>
<evidence type="ECO:0000256" key="8">
    <source>
        <dbReference type="ARBA" id="ARBA00023170"/>
    </source>
</evidence>
<evidence type="ECO:0000256" key="2">
    <source>
        <dbReference type="ARBA" id="ARBA00022475"/>
    </source>
</evidence>
<evidence type="ECO:0000256" key="1">
    <source>
        <dbReference type="ARBA" id="ARBA00004651"/>
    </source>
</evidence>
<protein>
    <submittedName>
        <fullName evidence="11">Uncharacterized protein</fullName>
    </submittedName>
</protein>
<evidence type="ECO:0000256" key="4">
    <source>
        <dbReference type="ARBA" id="ARBA00022692"/>
    </source>
</evidence>
<dbReference type="Pfam" id="PF02949">
    <property type="entry name" value="7tm_6"/>
    <property type="match status" value="1"/>
</dbReference>
<evidence type="ECO:0000256" key="9">
    <source>
        <dbReference type="ARBA" id="ARBA00023224"/>
    </source>
</evidence>
<keyword evidence="4 10" id="KW-0812">Transmembrane</keyword>
<accession>A0A182R7F9</accession>
<evidence type="ECO:0000256" key="10">
    <source>
        <dbReference type="SAM" id="Phobius"/>
    </source>
</evidence>